<name>A0A5C3QGW3_9AGAR</name>
<dbReference type="EMBL" id="ML178832">
    <property type="protein sequence ID" value="TFK99730.1"/>
    <property type="molecule type" value="Genomic_DNA"/>
</dbReference>
<evidence type="ECO:0000313" key="2">
    <source>
        <dbReference type="Proteomes" id="UP000305067"/>
    </source>
</evidence>
<evidence type="ECO:0000313" key="1">
    <source>
        <dbReference type="EMBL" id="TFK99730.1"/>
    </source>
</evidence>
<dbReference type="InterPro" id="IPR059181">
    <property type="entry name" value="RWDD2A-B_C"/>
</dbReference>
<dbReference type="OrthoDB" id="432412at2759"/>
<gene>
    <name evidence="1" type="ORF">BDV98DRAFT_570751</name>
</gene>
<dbReference type="PANTHER" id="PTHR15955:SF8">
    <property type="entry name" value="RWD DOMAIN-CONTAINING PROTEIN 2B-RELATED"/>
    <property type="match status" value="1"/>
</dbReference>
<protein>
    <submittedName>
        <fullName evidence="1">Uncharacterized protein</fullName>
    </submittedName>
</protein>
<organism evidence="1 2">
    <name type="scientific">Pterulicium gracile</name>
    <dbReference type="NCBI Taxonomy" id="1884261"/>
    <lineage>
        <taxon>Eukaryota</taxon>
        <taxon>Fungi</taxon>
        <taxon>Dikarya</taxon>
        <taxon>Basidiomycota</taxon>
        <taxon>Agaricomycotina</taxon>
        <taxon>Agaricomycetes</taxon>
        <taxon>Agaricomycetidae</taxon>
        <taxon>Agaricales</taxon>
        <taxon>Pleurotineae</taxon>
        <taxon>Pterulaceae</taxon>
        <taxon>Pterulicium</taxon>
    </lineage>
</organism>
<dbReference type="CDD" id="cd24163">
    <property type="entry name" value="RWDD2_C"/>
    <property type="match status" value="1"/>
</dbReference>
<dbReference type="Proteomes" id="UP000305067">
    <property type="component" value="Unassembled WGS sequence"/>
</dbReference>
<dbReference type="AlphaFoldDB" id="A0A5C3QGW3"/>
<proteinExistence type="predicted"/>
<accession>A0A5C3QGW3</accession>
<keyword evidence="2" id="KW-1185">Reference proteome</keyword>
<dbReference type="InterPro" id="IPR017359">
    <property type="entry name" value="Phi-like"/>
</dbReference>
<dbReference type="STRING" id="1884261.A0A5C3QGW3"/>
<sequence length="303" mass="34151">MANEDDLLDALTQQLEELKLISYSLLPDERFTFISPDPDENATWADLLNDVRSPSDVFSTPTSQERTGTGTVGPESLSPLCWRLKVDGSKAWFDVTLPSRYNGTDVSDARLTAMITVQGENISRNEHELWNGIVRDVLVEIGATEYPLYQLFVQHLVPLLHEEASKTQAQPPPTTQREGKKREIKPFHALLVSHHLISPTKRRHLQQWSSSLSVTGFAKVGYPGVIYGQGDEEDITEFVENIKAMTWLALRVRFVEPLPSGKEVPKERQWLELQKVGEVVAEMKRLEREEFVLEMGIGSAGAK</sequence>
<reference evidence="1 2" key="1">
    <citation type="journal article" date="2019" name="Nat. Ecol. Evol.">
        <title>Megaphylogeny resolves global patterns of mushroom evolution.</title>
        <authorList>
            <person name="Varga T."/>
            <person name="Krizsan K."/>
            <person name="Foldi C."/>
            <person name="Dima B."/>
            <person name="Sanchez-Garcia M."/>
            <person name="Sanchez-Ramirez S."/>
            <person name="Szollosi G.J."/>
            <person name="Szarkandi J.G."/>
            <person name="Papp V."/>
            <person name="Albert L."/>
            <person name="Andreopoulos W."/>
            <person name="Angelini C."/>
            <person name="Antonin V."/>
            <person name="Barry K.W."/>
            <person name="Bougher N.L."/>
            <person name="Buchanan P."/>
            <person name="Buyck B."/>
            <person name="Bense V."/>
            <person name="Catcheside P."/>
            <person name="Chovatia M."/>
            <person name="Cooper J."/>
            <person name="Damon W."/>
            <person name="Desjardin D."/>
            <person name="Finy P."/>
            <person name="Geml J."/>
            <person name="Haridas S."/>
            <person name="Hughes K."/>
            <person name="Justo A."/>
            <person name="Karasinski D."/>
            <person name="Kautmanova I."/>
            <person name="Kiss B."/>
            <person name="Kocsube S."/>
            <person name="Kotiranta H."/>
            <person name="LaButti K.M."/>
            <person name="Lechner B.E."/>
            <person name="Liimatainen K."/>
            <person name="Lipzen A."/>
            <person name="Lukacs Z."/>
            <person name="Mihaltcheva S."/>
            <person name="Morgado L.N."/>
            <person name="Niskanen T."/>
            <person name="Noordeloos M.E."/>
            <person name="Ohm R.A."/>
            <person name="Ortiz-Santana B."/>
            <person name="Ovrebo C."/>
            <person name="Racz N."/>
            <person name="Riley R."/>
            <person name="Savchenko A."/>
            <person name="Shiryaev A."/>
            <person name="Soop K."/>
            <person name="Spirin V."/>
            <person name="Szebenyi C."/>
            <person name="Tomsovsky M."/>
            <person name="Tulloss R.E."/>
            <person name="Uehling J."/>
            <person name="Grigoriev I.V."/>
            <person name="Vagvolgyi C."/>
            <person name="Papp T."/>
            <person name="Martin F.M."/>
            <person name="Miettinen O."/>
            <person name="Hibbett D.S."/>
            <person name="Nagy L.G."/>
        </authorList>
    </citation>
    <scope>NUCLEOTIDE SEQUENCE [LARGE SCALE GENOMIC DNA]</scope>
    <source>
        <strain evidence="1 2">CBS 309.79</strain>
    </source>
</reference>
<dbReference type="PANTHER" id="PTHR15955">
    <property type="entry name" value="RWD DOMAIN CONTAINING PROTEIN 2"/>
    <property type="match status" value="1"/>
</dbReference>